<dbReference type="KEGG" id="dwi:6647615"/>
<dbReference type="OrthoDB" id="5978988at2759"/>
<dbReference type="Proteomes" id="UP000007798">
    <property type="component" value="Unassembled WGS sequence"/>
</dbReference>
<dbReference type="STRING" id="7260.B4NBK1"/>
<dbReference type="GO" id="GO:0005615">
    <property type="term" value="C:extracellular space"/>
    <property type="evidence" value="ECO:0007669"/>
    <property type="project" value="TreeGrafter"/>
</dbReference>
<evidence type="ECO:0000313" key="7">
    <source>
        <dbReference type="EMBL" id="EDW81165.1"/>
    </source>
</evidence>
<dbReference type="PANTHER" id="PTHR11857">
    <property type="entry name" value="ODORANT BINDING PROTEIN-RELATED"/>
    <property type="match status" value="1"/>
</dbReference>
<dbReference type="HOGENOM" id="CLU_144993_1_0_1"/>
<comment type="similarity">
    <text evidence="2">Belongs to the PBP/GOBP family.</text>
</comment>
<gene>
    <name evidence="7" type="primary">Dwil\Obp99b</name>
    <name evidence="7" type="ORF">Dwil_GK11170</name>
</gene>
<evidence type="ECO:0000256" key="2">
    <source>
        <dbReference type="ARBA" id="ARBA00008098"/>
    </source>
</evidence>
<dbReference type="CDD" id="cd23992">
    <property type="entry name" value="PBP_GOBP"/>
    <property type="match status" value="1"/>
</dbReference>
<evidence type="ECO:0000256" key="3">
    <source>
        <dbReference type="ARBA" id="ARBA00022525"/>
    </source>
</evidence>
<dbReference type="Gene3D" id="1.10.238.20">
    <property type="entry name" value="Pheromone/general odorant binding protein domain"/>
    <property type="match status" value="1"/>
</dbReference>
<accession>B4NBK1</accession>
<organism evidence="7 8">
    <name type="scientific">Drosophila willistoni</name>
    <name type="common">Fruit fly</name>
    <dbReference type="NCBI Taxonomy" id="7260"/>
    <lineage>
        <taxon>Eukaryota</taxon>
        <taxon>Metazoa</taxon>
        <taxon>Ecdysozoa</taxon>
        <taxon>Arthropoda</taxon>
        <taxon>Hexapoda</taxon>
        <taxon>Insecta</taxon>
        <taxon>Pterygota</taxon>
        <taxon>Neoptera</taxon>
        <taxon>Endopterygota</taxon>
        <taxon>Diptera</taxon>
        <taxon>Brachycera</taxon>
        <taxon>Muscomorpha</taxon>
        <taxon>Ephydroidea</taxon>
        <taxon>Drosophilidae</taxon>
        <taxon>Drosophila</taxon>
        <taxon>Sophophora</taxon>
    </lineage>
</organism>
<sequence>MKVCLLVLLSLTMAWAWPDHHEHHHHHDHGAAYVVKTHGDLIRFRNVCTERVHADEEDIAKYKKWDFPDNEKTRCYIRCVFEHFGFFDEVTGFDVHKVHEQLAGSKGEQVDHTDDTHQKVANCADSNEQKSDACTWAYRGAMCFMGANLQLVQHSVKV</sequence>
<protein>
    <submittedName>
        <fullName evidence="7">Odorant-binding protein 99b</fullName>
    </submittedName>
</protein>
<dbReference type="PhylomeDB" id="B4NBK1"/>
<dbReference type="GO" id="GO:0007608">
    <property type="term" value="P:sensory perception of smell"/>
    <property type="evidence" value="ECO:0007669"/>
    <property type="project" value="TreeGrafter"/>
</dbReference>
<dbReference type="eggNOG" id="ENOG502TBSH">
    <property type="taxonomic scope" value="Eukaryota"/>
</dbReference>
<evidence type="ECO:0000256" key="6">
    <source>
        <dbReference type="SAM" id="SignalP"/>
    </source>
</evidence>
<keyword evidence="8" id="KW-1185">Reference proteome</keyword>
<comment type="subcellular location">
    <subcellularLocation>
        <location evidence="1">Secreted</location>
    </subcellularLocation>
</comment>
<feature type="chain" id="PRO_5002816718" evidence="6">
    <location>
        <begin position="17"/>
        <end position="158"/>
    </location>
</feature>
<keyword evidence="5" id="KW-1015">Disulfide bond</keyword>
<dbReference type="InterPro" id="IPR036728">
    <property type="entry name" value="PBP_GOBP_sf"/>
</dbReference>
<dbReference type="Pfam" id="PF01395">
    <property type="entry name" value="PBP_GOBP"/>
    <property type="match status" value="1"/>
</dbReference>
<dbReference type="SMART" id="SM00708">
    <property type="entry name" value="PhBP"/>
    <property type="match status" value="1"/>
</dbReference>
<feature type="signal peptide" evidence="6">
    <location>
        <begin position="1"/>
        <end position="16"/>
    </location>
</feature>
<evidence type="ECO:0000256" key="1">
    <source>
        <dbReference type="ARBA" id="ARBA00004613"/>
    </source>
</evidence>
<dbReference type="FunCoup" id="B4NBK1">
    <property type="interactions" value="3"/>
</dbReference>
<evidence type="ECO:0000313" key="8">
    <source>
        <dbReference type="Proteomes" id="UP000007798"/>
    </source>
</evidence>
<proteinExistence type="inferred from homology"/>
<dbReference type="InterPro" id="IPR006170">
    <property type="entry name" value="PBP/GOBP"/>
</dbReference>
<evidence type="ECO:0000256" key="4">
    <source>
        <dbReference type="ARBA" id="ARBA00022729"/>
    </source>
</evidence>
<dbReference type="AlphaFoldDB" id="B4NBK1"/>
<dbReference type="GO" id="GO:0005549">
    <property type="term" value="F:odorant binding"/>
    <property type="evidence" value="ECO:0007669"/>
    <property type="project" value="InterPro"/>
</dbReference>
<dbReference type="EMBL" id="CH964232">
    <property type="protein sequence ID" value="EDW81165.1"/>
    <property type="molecule type" value="Genomic_DNA"/>
</dbReference>
<evidence type="ECO:0000256" key="5">
    <source>
        <dbReference type="ARBA" id="ARBA00023157"/>
    </source>
</evidence>
<dbReference type="SUPFAM" id="SSF47565">
    <property type="entry name" value="Insect pheromone/odorant-binding proteins"/>
    <property type="match status" value="1"/>
</dbReference>
<keyword evidence="4 6" id="KW-0732">Signal</keyword>
<dbReference type="InParanoid" id="B4NBK1"/>
<dbReference type="OMA" id="HKIHVQL"/>
<name>B4NBK1_DROWI</name>
<dbReference type="PANTHER" id="PTHR11857:SF46">
    <property type="entry name" value="GENERAL ODORANT-BINDING PROTEIN 99A-RELATED"/>
    <property type="match status" value="1"/>
</dbReference>
<keyword evidence="3" id="KW-0964">Secreted</keyword>
<reference evidence="7 8" key="1">
    <citation type="journal article" date="2007" name="Nature">
        <title>Evolution of genes and genomes on the Drosophila phylogeny.</title>
        <authorList>
            <consortium name="Drosophila 12 Genomes Consortium"/>
            <person name="Clark A.G."/>
            <person name="Eisen M.B."/>
            <person name="Smith D.R."/>
            <person name="Bergman C.M."/>
            <person name="Oliver B."/>
            <person name="Markow T.A."/>
            <person name="Kaufman T.C."/>
            <person name="Kellis M."/>
            <person name="Gelbart W."/>
            <person name="Iyer V.N."/>
            <person name="Pollard D.A."/>
            <person name="Sackton T.B."/>
            <person name="Larracuente A.M."/>
            <person name="Singh N.D."/>
            <person name="Abad J.P."/>
            <person name="Abt D.N."/>
            <person name="Adryan B."/>
            <person name="Aguade M."/>
            <person name="Akashi H."/>
            <person name="Anderson W.W."/>
            <person name="Aquadro C.F."/>
            <person name="Ardell D.H."/>
            <person name="Arguello R."/>
            <person name="Artieri C.G."/>
            <person name="Barbash D.A."/>
            <person name="Barker D."/>
            <person name="Barsanti P."/>
            <person name="Batterham P."/>
            <person name="Batzoglou S."/>
            <person name="Begun D."/>
            <person name="Bhutkar A."/>
            <person name="Blanco E."/>
            <person name="Bosak S.A."/>
            <person name="Bradley R.K."/>
            <person name="Brand A.D."/>
            <person name="Brent M.R."/>
            <person name="Brooks A.N."/>
            <person name="Brown R.H."/>
            <person name="Butlin R.K."/>
            <person name="Caggese C."/>
            <person name="Calvi B.R."/>
            <person name="Bernardo de Carvalho A."/>
            <person name="Caspi A."/>
            <person name="Castrezana S."/>
            <person name="Celniker S.E."/>
            <person name="Chang J.L."/>
            <person name="Chapple C."/>
            <person name="Chatterji S."/>
            <person name="Chinwalla A."/>
            <person name="Civetta A."/>
            <person name="Clifton S.W."/>
            <person name="Comeron J.M."/>
            <person name="Costello J.C."/>
            <person name="Coyne J.A."/>
            <person name="Daub J."/>
            <person name="David R.G."/>
            <person name="Delcher A.L."/>
            <person name="Delehaunty K."/>
            <person name="Do C.B."/>
            <person name="Ebling H."/>
            <person name="Edwards K."/>
            <person name="Eickbush T."/>
            <person name="Evans J.D."/>
            <person name="Filipski A."/>
            <person name="Findeiss S."/>
            <person name="Freyhult E."/>
            <person name="Fulton L."/>
            <person name="Fulton R."/>
            <person name="Garcia A.C."/>
            <person name="Gardiner A."/>
            <person name="Garfield D.A."/>
            <person name="Garvin B.E."/>
            <person name="Gibson G."/>
            <person name="Gilbert D."/>
            <person name="Gnerre S."/>
            <person name="Godfrey J."/>
            <person name="Good R."/>
            <person name="Gotea V."/>
            <person name="Gravely B."/>
            <person name="Greenberg A.J."/>
            <person name="Griffiths-Jones S."/>
            <person name="Gross S."/>
            <person name="Guigo R."/>
            <person name="Gustafson E.A."/>
            <person name="Haerty W."/>
            <person name="Hahn M.W."/>
            <person name="Halligan D.L."/>
            <person name="Halpern A.L."/>
            <person name="Halter G.M."/>
            <person name="Han M.V."/>
            <person name="Heger A."/>
            <person name="Hillier L."/>
            <person name="Hinrichs A.S."/>
            <person name="Holmes I."/>
            <person name="Hoskins R.A."/>
            <person name="Hubisz M.J."/>
            <person name="Hultmark D."/>
            <person name="Huntley M.A."/>
            <person name="Jaffe D.B."/>
            <person name="Jagadeeshan S."/>
            <person name="Jeck W.R."/>
            <person name="Johnson J."/>
            <person name="Jones C.D."/>
            <person name="Jordan W.C."/>
            <person name="Karpen G.H."/>
            <person name="Kataoka E."/>
            <person name="Keightley P.D."/>
            <person name="Kheradpour P."/>
            <person name="Kirkness E.F."/>
            <person name="Koerich L.B."/>
            <person name="Kristiansen K."/>
            <person name="Kudrna D."/>
            <person name="Kulathinal R.J."/>
            <person name="Kumar S."/>
            <person name="Kwok R."/>
            <person name="Lander E."/>
            <person name="Langley C.H."/>
            <person name="Lapoint R."/>
            <person name="Lazzaro B.P."/>
            <person name="Lee S.J."/>
            <person name="Levesque L."/>
            <person name="Li R."/>
            <person name="Lin C.F."/>
            <person name="Lin M.F."/>
            <person name="Lindblad-Toh K."/>
            <person name="Llopart A."/>
            <person name="Long M."/>
            <person name="Low L."/>
            <person name="Lozovsky E."/>
            <person name="Lu J."/>
            <person name="Luo M."/>
            <person name="Machado C.A."/>
            <person name="Makalowski W."/>
            <person name="Marzo M."/>
            <person name="Matsuda M."/>
            <person name="Matzkin L."/>
            <person name="McAllister B."/>
            <person name="McBride C.S."/>
            <person name="McKernan B."/>
            <person name="McKernan K."/>
            <person name="Mendez-Lago M."/>
            <person name="Minx P."/>
            <person name="Mollenhauer M.U."/>
            <person name="Montooth K."/>
            <person name="Mount S.M."/>
            <person name="Mu X."/>
            <person name="Myers E."/>
            <person name="Negre B."/>
            <person name="Newfeld S."/>
            <person name="Nielsen R."/>
            <person name="Noor M.A."/>
            <person name="O'Grady P."/>
            <person name="Pachter L."/>
            <person name="Papaceit M."/>
            <person name="Parisi M.J."/>
            <person name="Parisi M."/>
            <person name="Parts L."/>
            <person name="Pedersen J.S."/>
            <person name="Pesole G."/>
            <person name="Phillippy A.M."/>
            <person name="Ponting C.P."/>
            <person name="Pop M."/>
            <person name="Porcelli D."/>
            <person name="Powell J.R."/>
            <person name="Prohaska S."/>
            <person name="Pruitt K."/>
            <person name="Puig M."/>
            <person name="Quesneville H."/>
            <person name="Ram K.R."/>
            <person name="Rand D."/>
            <person name="Rasmussen M.D."/>
            <person name="Reed L.K."/>
            <person name="Reenan R."/>
            <person name="Reily A."/>
            <person name="Remington K.A."/>
            <person name="Rieger T.T."/>
            <person name="Ritchie M.G."/>
            <person name="Robin C."/>
            <person name="Rogers Y.H."/>
            <person name="Rohde C."/>
            <person name="Rozas J."/>
            <person name="Rubenfield M.J."/>
            <person name="Ruiz A."/>
            <person name="Russo S."/>
            <person name="Salzberg S.L."/>
            <person name="Sanchez-Gracia A."/>
            <person name="Saranga D.J."/>
            <person name="Sato H."/>
            <person name="Schaeffer S.W."/>
            <person name="Schatz M.C."/>
            <person name="Schlenke T."/>
            <person name="Schwartz R."/>
            <person name="Segarra C."/>
            <person name="Singh R.S."/>
            <person name="Sirot L."/>
            <person name="Sirota M."/>
            <person name="Sisneros N.B."/>
            <person name="Smith C.D."/>
            <person name="Smith T.F."/>
            <person name="Spieth J."/>
            <person name="Stage D.E."/>
            <person name="Stark A."/>
            <person name="Stephan W."/>
            <person name="Strausberg R.L."/>
            <person name="Strempel S."/>
            <person name="Sturgill D."/>
            <person name="Sutton G."/>
            <person name="Sutton G.G."/>
            <person name="Tao W."/>
            <person name="Teichmann S."/>
            <person name="Tobari Y.N."/>
            <person name="Tomimura Y."/>
            <person name="Tsolas J.M."/>
            <person name="Valente V.L."/>
            <person name="Venter E."/>
            <person name="Venter J.C."/>
            <person name="Vicario S."/>
            <person name="Vieira F.G."/>
            <person name="Vilella A.J."/>
            <person name="Villasante A."/>
            <person name="Walenz B."/>
            <person name="Wang J."/>
            <person name="Wasserman M."/>
            <person name="Watts T."/>
            <person name="Wilson D."/>
            <person name="Wilson R.K."/>
            <person name="Wing R.A."/>
            <person name="Wolfner M.F."/>
            <person name="Wong A."/>
            <person name="Wong G.K."/>
            <person name="Wu C.I."/>
            <person name="Wu G."/>
            <person name="Yamamoto D."/>
            <person name="Yang H.P."/>
            <person name="Yang S.P."/>
            <person name="Yorke J.A."/>
            <person name="Yoshida K."/>
            <person name="Zdobnov E."/>
            <person name="Zhang P."/>
            <person name="Zhang Y."/>
            <person name="Zimin A.V."/>
            <person name="Baldwin J."/>
            <person name="Abdouelleil A."/>
            <person name="Abdulkadir J."/>
            <person name="Abebe A."/>
            <person name="Abera B."/>
            <person name="Abreu J."/>
            <person name="Acer S.C."/>
            <person name="Aftuck L."/>
            <person name="Alexander A."/>
            <person name="An P."/>
            <person name="Anderson E."/>
            <person name="Anderson S."/>
            <person name="Arachi H."/>
            <person name="Azer M."/>
            <person name="Bachantsang P."/>
            <person name="Barry A."/>
            <person name="Bayul T."/>
            <person name="Berlin A."/>
            <person name="Bessette D."/>
            <person name="Bloom T."/>
            <person name="Blye J."/>
            <person name="Boguslavskiy L."/>
            <person name="Bonnet C."/>
            <person name="Boukhgalter B."/>
            <person name="Bourzgui I."/>
            <person name="Brown A."/>
            <person name="Cahill P."/>
            <person name="Channer S."/>
            <person name="Cheshatsang Y."/>
            <person name="Chuda L."/>
            <person name="Citroen M."/>
            <person name="Collymore A."/>
            <person name="Cooke P."/>
            <person name="Costello M."/>
            <person name="D'Aco K."/>
            <person name="Daza R."/>
            <person name="De Haan G."/>
            <person name="DeGray S."/>
            <person name="DeMaso C."/>
            <person name="Dhargay N."/>
            <person name="Dooley K."/>
            <person name="Dooley E."/>
            <person name="Doricent M."/>
            <person name="Dorje P."/>
            <person name="Dorjee K."/>
            <person name="Dupes A."/>
            <person name="Elong R."/>
            <person name="Falk J."/>
            <person name="Farina A."/>
            <person name="Faro S."/>
            <person name="Ferguson D."/>
            <person name="Fisher S."/>
            <person name="Foley C.D."/>
            <person name="Franke A."/>
            <person name="Friedrich D."/>
            <person name="Gadbois L."/>
            <person name="Gearin G."/>
            <person name="Gearin C.R."/>
            <person name="Giannoukos G."/>
            <person name="Goode T."/>
            <person name="Graham J."/>
            <person name="Grandbois E."/>
            <person name="Grewal S."/>
            <person name="Gyaltsen K."/>
            <person name="Hafez N."/>
            <person name="Hagos B."/>
            <person name="Hall J."/>
            <person name="Henson C."/>
            <person name="Hollinger A."/>
            <person name="Honan T."/>
            <person name="Huard M.D."/>
            <person name="Hughes L."/>
            <person name="Hurhula B."/>
            <person name="Husby M.E."/>
            <person name="Kamat A."/>
            <person name="Kanga B."/>
            <person name="Kashin S."/>
            <person name="Khazanovich D."/>
            <person name="Kisner P."/>
            <person name="Lance K."/>
            <person name="Lara M."/>
            <person name="Lee W."/>
            <person name="Lennon N."/>
            <person name="Letendre F."/>
            <person name="LeVine R."/>
            <person name="Lipovsky A."/>
            <person name="Liu X."/>
            <person name="Liu J."/>
            <person name="Liu S."/>
            <person name="Lokyitsang T."/>
            <person name="Lokyitsang Y."/>
            <person name="Lubonja R."/>
            <person name="Lui A."/>
            <person name="MacDonald P."/>
            <person name="Magnisalis V."/>
            <person name="Maru K."/>
            <person name="Matthews C."/>
            <person name="McCusker W."/>
            <person name="McDonough S."/>
            <person name="Mehta T."/>
            <person name="Meldrim J."/>
            <person name="Meneus L."/>
            <person name="Mihai O."/>
            <person name="Mihalev A."/>
            <person name="Mihova T."/>
            <person name="Mittelman R."/>
            <person name="Mlenga V."/>
            <person name="Montmayeur A."/>
            <person name="Mulrain L."/>
            <person name="Navidi A."/>
            <person name="Naylor J."/>
            <person name="Negash T."/>
            <person name="Nguyen T."/>
            <person name="Nguyen N."/>
            <person name="Nicol R."/>
            <person name="Norbu C."/>
            <person name="Norbu N."/>
            <person name="Novod N."/>
            <person name="O'Neill B."/>
            <person name="Osman S."/>
            <person name="Markiewicz E."/>
            <person name="Oyono O.L."/>
            <person name="Patti C."/>
            <person name="Phunkhang P."/>
            <person name="Pierre F."/>
            <person name="Priest M."/>
            <person name="Raghuraman S."/>
            <person name="Rege F."/>
            <person name="Reyes R."/>
            <person name="Rise C."/>
            <person name="Rogov P."/>
            <person name="Ross K."/>
            <person name="Ryan E."/>
            <person name="Settipalli S."/>
            <person name="Shea T."/>
            <person name="Sherpa N."/>
            <person name="Shi L."/>
            <person name="Shih D."/>
            <person name="Sparrow T."/>
            <person name="Spaulding J."/>
            <person name="Stalker J."/>
            <person name="Stange-Thomann N."/>
            <person name="Stavropoulos S."/>
            <person name="Stone C."/>
            <person name="Strader C."/>
            <person name="Tesfaye S."/>
            <person name="Thomson T."/>
            <person name="Thoulutsang Y."/>
            <person name="Thoulutsang D."/>
            <person name="Topham K."/>
            <person name="Topping I."/>
            <person name="Tsamla T."/>
            <person name="Vassiliev H."/>
            <person name="Vo A."/>
            <person name="Wangchuk T."/>
            <person name="Wangdi T."/>
            <person name="Weiand M."/>
            <person name="Wilkinson J."/>
            <person name="Wilson A."/>
            <person name="Yadav S."/>
            <person name="Young G."/>
            <person name="Yu Q."/>
            <person name="Zembek L."/>
            <person name="Zhong D."/>
            <person name="Zimmer A."/>
            <person name="Zwirko Z."/>
            <person name="Jaffe D.B."/>
            <person name="Alvarez P."/>
            <person name="Brockman W."/>
            <person name="Butler J."/>
            <person name="Chin C."/>
            <person name="Gnerre S."/>
            <person name="Grabherr M."/>
            <person name="Kleber M."/>
            <person name="Mauceli E."/>
            <person name="MacCallum I."/>
        </authorList>
    </citation>
    <scope>NUCLEOTIDE SEQUENCE [LARGE SCALE GENOMIC DNA]</scope>
    <source>
        <strain evidence="8">Tucson 14030-0811.24</strain>
    </source>
</reference>